<protein>
    <submittedName>
        <fullName evidence="2">Uncharacterized protein</fullName>
    </submittedName>
</protein>
<feature type="chain" id="PRO_5046422264" evidence="1">
    <location>
        <begin position="38"/>
        <end position="95"/>
    </location>
</feature>
<evidence type="ECO:0000313" key="2">
    <source>
        <dbReference type="EMBL" id="MBC3917233.1"/>
    </source>
</evidence>
<name>A0ABR6ZMZ1_9BURK</name>
<sequence>MKTTSQPASLSNLRLAARAGLLLNGLASLLPASMRNAASVAGAVKAVAQITAITDIQAATDAGCALPVFTCSGEHGYQDYGYYWTRMIDIRGGNP</sequence>
<comment type="caution">
    <text evidence="2">The sequence shown here is derived from an EMBL/GenBank/DDBJ whole genome shotgun (WGS) entry which is preliminary data.</text>
</comment>
<gene>
    <name evidence="2" type="ORF">H8L32_07090</name>
</gene>
<dbReference type="Proteomes" id="UP000650424">
    <property type="component" value="Unassembled WGS sequence"/>
</dbReference>
<keyword evidence="3" id="KW-1185">Reference proteome</keyword>
<dbReference type="RefSeq" id="WP_186946471.1">
    <property type="nucleotide sequence ID" value="NZ_JACOGF010000003.1"/>
</dbReference>
<evidence type="ECO:0000313" key="3">
    <source>
        <dbReference type="Proteomes" id="UP000650424"/>
    </source>
</evidence>
<organism evidence="2 3">
    <name type="scientific">Undibacterium hunanense</name>
    <dbReference type="NCBI Taxonomy" id="2762292"/>
    <lineage>
        <taxon>Bacteria</taxon>
        <taxon>Pseudomonadati</taxon>
        <taxon>Pseudomonadota</taxon>
        <taxon>Betaproteobacteria</taxon>
        <taxon>Burkholderiales</taxon>
        <taxon>Oxalobacteraceae</taxon>
        <taxon>Undibacterium</taxon>
    </lineage>
</organism>
<keyword evidence="1" id="KW-0732">Signal</keyword>
<accession>A0ABR6ZMZ1</accession>
<reference evidence="2 3" key="1">
    <citation type="submission" date="2020-08" db="EMBL/GenBank/DDBJ databases">
        <title>Novel species isolated from subtropical streams in China.</title>
        <authorList>
            <person name="Lu H."/>
        </authorList>
    </citation>
    <scope>NUCLEOTIDE SEQUENCE [LARGE SCALE GENOMIC DNA]</scope>
    <source>
        <strain evidence="2 3">CY18W</strain>
    </source>
</reference>
<dbReference type="EMBL" id="JACOGF010000003">
    <property type="protein sequence ID" value="MBC3917233.1"/>
    <property type="molecule type" value="Genomic_DNA"/>
</dbReference>
<evidence type="ECO:0000256" key="1">
    <source>
        <dbReference type="SAM" id="SignalP"/>
    </source>
</evidence>
<proteinExistence type="predicted"/>
<feature type="signal peptide" evidence="1">
    <location>
        <begin position="1"/>
        <end position="37"/>
    </location>
</feature>